<reference evidence="1" key="1">
    <citation type="submission" date="2025-08" db="UniProtKB">
        <authorList>
            <consortium name="Ensembl"/>
        </authorList>
    </citation>
    <scope>IDENTIFICATION</scope>
</reference>
<name>A0A8C9FWL8_PAVCR</name>
<dbReference type="Proteomes" id="UP000694428">
    <property type="component" value="Unplaced"/>
</dbReference>
<dbReference type="Ensembl" id="ENSPSTT00000022553.1">
    <property type="protein sequence ID" value="ENSPSTP00000021485.1"/>
    <property type="gene ID" value="ENSPSTG00000015676.1"/>
</dbReference>
<dbReference type="AlphaFoldDB" id="A0A8C9FWL8"/>
<evidence type="ECO:0000313" key="1">
    <source>
        <dbReference type="Ensembl" id="ENSPSTP00000021485.1"/>
    </source>
</evidence>
<protein>
    <submittedName>
        <fullName evidence="1">Uncharacterized protein</fullName>
    </submittedName>
</protein>
<organism evidence="1 2">
    <name type="scientific">Pavo cristatus</name>
    <name type="common">Indian peafowl</name>
    <name type="synonym">Blue peafowl</name>
    <dbReference type="NCBI Taxonomy" id="9049"/>
    <lineage>
        <taxon>Eukaryota</taxon>
        <taxon>Metazoa</taxon>
        <taxon>Chordata</taxon>
        <taxon>Craniata</taxon>
        <taxon>Vertebrata</taxon>
        <taxon>Euteleostomi</taxon>
        <taxon>Archelosauria</taxon>
        <taxon>Archosauria</taxon>
        <taxon>Dinosauria</taxon>
        <taxon>Saurischia</taxon>
        <taxon>Theropoda</taxon>
        <taxon>Coelurosauria</taxon>
        <taxon>Aves</taxon>
        <taxon>Neognathae</taxon>
        <taxon>Galloanserae</taxon>
        <taxon>Galliformes</taxon>
        <taxon>Phasianidae</taxon>
        <taxon>Phasianinae</taxon>
        <taxon>Pavo</taxon>
    </lineage>
</organism>
<sequence>MLKDYLMVAQDALSTQKELYQVKEQRLALALDEYVRLNDAYKEKSSSRTSCKYGRKYNIASFFFFF</sequence>
<keyword evidence="2" id="KW-1185">Reference proteome</keyword>
<proteinExistence type="predicted"/>
<evidence type="ECO:0000313" key="2">
    <source>
        <dbReference type="Proteomes" id="UP000694428"/>
    </source>
</evidence>
<reference evidence="1" key="2">
    <citation type="submission" date="2025-09" db="UniProtKB">
        <authorList>
            <consortium name="Ensembl"/>
        </authorList>
    </citation>
    <scope>IDENTIFICATION</scope>
</reference>
<accession>A0A8C9FWL8</accession>